<dbReference type="EMBL" id="PQFF01000187">
    <property type="protein sequence ID" value="RHZ76325.1"/>
    <property type="molecule type" value="Genomic_DNA"/>
</dbReference>
<evidence type="ECO:0000313" key="2">
    <source>
        <dbReference type="Proteomes" id="UP000266861"/>
    </source>
</evidence>
<protein>
    <submittedName>
        <fullName evidence="1">Uncharacterized protein</fullName>
    </submittedName>
</protein>
<accession>A0A397IKA8</accession>
<organism evidence="1 2">
    <name type="scientific">Diversispora epigaea</name>
    <dbReference type="NCBI Taxonomy" id="1348612"/>
    <lineage>
        <taxon>Eukaryota</taxon>
        <taxon>Fungi</taxon>
        <taxon>Fungi incertae sedis</taxon>
        <taxon>Mucoromycota</taxon>
        <taxon>Glomeromycotina</taxon>
        <taxon>Glomeromycetes</taxon>
        <taxon>Diversisporales</taxon>
        <taxon>Diversisporaceae</taxon>
        <taxon>Diversispora</taxon>
    </lineage>
</organism>
<reference evidence="1 2" key="1">
    <citation type="submission" date="2018-08" db="EMBL/GenBank/DDBJ databases">
        <title>Genome and evolution of the arbuscular mycorrhizal fungus Diversispora epigaea (formerly Glomus versiforme) and its bacterial endosymbionts.</title>
        <authorList>
            <person name="Sun X."/>
            <person name="Fei Z."/>
            <person name="Harrison M."/>
        </authorList>
    </citation>
    <scope>NUCLEOTIDE SEQUENCE [LARGE SCALE GENOMIC DNA]</scope>
    <source>
        <strain evidence="1 2">IT104</strain>
    </source>
</reference>
<dbReference type="Proteomes" id="UP000266861">
    <property type="component" value="Unassembled WGS sequence"/>
</dbReference>
<proteinExistence type="predicted"/>
<sequence>MTLKIIIVLRLYMKYVIHQEERKEKGEDEEGKESEELVLVKTELFSHLFKEISLKMIWRNIA</sequence>
<gene>
    <name evidence="1" type="ORF">Glove_199g46</name>
</gene>
<name>A0A397IKA8_9GLOM</name>
<comment type="caution">
    <text evidence="1">The sequence shown here is derived from an EMBL/GenBank/DDBJ whole genome shotgun (WGS) entry which is preliminary data.</text>
</comment>
<evidence type="ECO:0000313" key="1">
    <source>
        <dbReference type="EMBL" id="RHZ76325.1"/>
    </source>
</evidence>
<dbReference type="AlphaFoldDB" id="A0A397IKA8"/>
<keyword evidence="2" id="KW-1185">Reference proteome</keyword>